<accession>E0S3S0</accession>
<gene>
    <name evidence="6" type="ordered locus">bpr_II113</name>
</gene>
<dbReference type="InterPro" id="IPR001091">
    <property type="entry name" value="RM_Methyltransferase"/>
</dbReference>
<sequence length="309" mass="34554">MSVKDRLLKAFRHQTFTLNQAYKAVPDTSSDSVRARIYENLGKAFKKVGRGIYMTMDEECLVIEGDGRDLSIINNGAADCIITDHPWEDTKATSGGNKNFANYSCFKYTQKDFDEKARVLKDGSFLVEIIPAESATNYEYLYELKQMAKRAGFEYYACVPWKKGTFVSNTGRKAKNTEDIMIFSKGKARALRPDKQRGLDPNGNPTRFMSGANGMLPTMFDVQAVPRKDQIAQSEKPVPLFEQLLDYLTKENELVLDQFAGSGALGEACLNKKRKSILIELDSMKAANIANRLNATLLSTLYPKQACSA</sequence>
<dbReference type="GO" id="GO:0032259">
    <property type="term" value="P:methylation"/>
    <property type="evidence" value="ECO:0007669"/>
    <property type="project" value="UniProtKB-KW"/>
</dbReference>
<dbReference type="AlphaFoldDB" id="E0S3S0"/>
<evidence type="ECO:0000256" key="4">
    <source>
        <dbReference type="RuleBase" id="RU362026"/>
    </source>
</evidence>
<dbReference type="InterPro" id="IPR029063">
    <property type="entry name" value="SAM-dependent_MTases_sf"/>
</dbReference>
<evidence type="ECO:0000256" key="1">
    <source>
        <dbReference type="ARBA" id="ARBA00022603"/>
    </source>
</evidence>
<dbReference type="Gene3D" id="3.40.50.150">
    <property type="entry name" value="Vaccinia Virus protein VP39"/>
    <property type="match status" value="1"/>
</dbReference>
<comment type="similarity">
    <text evidence="4">Belongs to the N(4)/N(6)-methyltransferase family.</text>
</comment>
<dbReference type="RefSeq" id="WP_013282701.1">
    <property type="nucleotide sequence ID" value="NC_014389.1"/>
</dbReference>
<dbReference type="InterPro" id="IPR002941">
    <property type="entry name" value="DNA_methylase_N4/N6"/>
</dbReference>
<dbReference type="GO" id="GO:0003677">
    <property type="term" value="F:DNA binding"/>
    <property type="evidence" value="ECO:0007669"/>
    <property type="project" value="InterPro"/>
</dbReference>
<dbReference type="Proteomes" id="UP000001299">
    <property type="component" value="Plasmid pCY360"/>
</dbReference>
<evidence type="ECO:0000256" key="2">
    <source>
        <dbReference type="ARBA" id="ARBA00022679"/>
    </source>
</evidence>
<organism evidence="6 7">
    <name type="scientific">Butyrivibrio proteoclasticus (strain ATCC 51982 / DSM 14932 / B316)</name>
    <name type="common">Clostridium proteoclasticum</name>
    <dbReference type="NCBI Taxonomy" id="515622"/>
    <lineage>
        <taxon>Bacteria</taxon>
        <taxon>Bacillati</taxon>
        <taxon>Bacillota</taxon>
        <taxon>Clostridia</taxon>
        <taxon>Lachnospirales</taxon>
        <taxon>Lachnospiraceae</taxon>
        <taxon>Butyrivibrio</taxon>
    </lineage>
</organism>
<dbReference type="Pfam" id="PF01555">
    <property type="entry name" value="N6_N4_Mtase"/>
    <property type="match status" value="1"/>
</dbReference>
<keyword evidence="7" id="KW-1185">Reference proteome</keyword>
<dbReference type="GO" id="GO:0009307">
    <property type="term" value="P:DNA restriction-modification system"/>
    <property type="evidence" value="ECO:0007669"/>
    <property type="project" value="UniProtKB-KW"/>
</dbReference>
<protein>
    <recommendedName>
        <fullName evidence="4">Methyltransferase</fullName>
        <ecNumber evidence="4">2.1.1.-</ecNumber>
    </recommendedName>
</protein>
<evidence type="ECO:0000256" key="3">
    <source>
        <dbReference type="ARBA" id="ARBA00022747"/>
    </source>
</evidence>
<dbReference type="EMBL" id="CP001812">
    <property type="protein sequence ID" value="ADL36052.1"/>
    <property type="molecule type" value="Genomic_DNA"/>
</dbReference>
<keyword evidence="6" id="KW-0614">Plasmid</keyword>
<dbReference type="SUPFAM" id="SSF53335">
    <property type="entry name" value="S-adenosyl-L-methionine-dependent methyltransferases"/>
    <property type="match status" value="1"/>
</dbReference>
<name>E0S3S0_BUTPB</name>
<evidence type="ECO:0000259" key="5">
    <source>
        <dbReference type="Pfam" id="PF01555"/>
    </source>
</evidence>
<dbReference type="KEGG" id="bpb:bpr_II113"/>
<dbReference type="PRINTS" id="PR00508">
    <property type="entry name" value="S21N4MTFRASE"/>
</dbReference>
<keyword evidence="3" id="KW-0680">Restriction system</keyword>
<keyword evidence="2" id="KW-0808">Transferase</keyword>
<evidence type="ECO:0000313" key="7">
    <source>
        <dbReference type="Proteomes" id="UP000001299"/>
    </source>
</evidence>
<geneLocation type="plasmid" evidence="6 7">
    <name>pCY360</name>
</geneLocation>
<dbReference type="EC" id="2.1.1.-" evidence="4"/>
<feature type="domain" description="DNA methylase N-4/N-6" evidence="5">
    <location>
        <begin position="79"/>
        <end position="283"/>
    </location>
</feature>
<reference evidence="6 7" key="1">
    <citation type="journal article" date="2010" name="PLoS ONE">
        <title>The glycobiome of the rumen bacterium Butyrivibrio proteoclasticus B316(T) highlights adaptation to a polysaccharide-rich environment.</title>
        <authorList>
            <person name="Kelly W.J."/>
            <person name="Leahy S.C."/>
            <person name="Altermann E."/>
            <person name="Yeoman C.J."/>
            <person name="Dunne J.C."/>
            <person name="Kong Z."/>
            <person name="Pacheco D.M."/>
            <person name="Li D."/>
            <person name="Noel S.J."/>
            <person name="Moon C.D."/>
            <person name="Cookson A.L."/>
            <person name="Attwood G.T."/>
        </authorList>
    </citation>
    <scope>NUCLEOTIDE SEQUENCE [LARGE SCALE GENOMIC DNA]</scope>
    <source>
        <strain evidence="7">ATCC 51982 / DSM 14932 / B316</strain>
        <plasmid evidence="7">Plasmid pCY360</plasmid>
    </source>
</reference>
<keyword evidence="1 6" id="KW-0489">Methyltransferase</keyword>
<proteinExistence type="inferred from homology"/>
<dbReference type="GO" id="GO:0008170">
    <property type="term" value="F:N-methyltransferase activity"/>
    <property type="evidence" value="ECO:0007669"/>
    <property type="project" value="InterPro"/>
</dbReference>
<dbReference type="HOGENOM" id="CLU_884729_0_0_9"/>
<evidence type="ECO:0000313" key="6">
    <source>
        <dbReference type="EMBL" id="ADL36052.1"/>
    </source>
</evidence>